<keyword evidence="2" id="KW-1185">Reference proteome</keyword>
<evidence type="ECO:0000313" key="2">
    <source>
        <dbReference type="Proteomes" id="UP000076830"/>
    </source>
</evidence>
<dbReference type="AlphaFoldDB" id="A0A167HCK8"/>
<sequence length="85" mass="8837">MPAPLRAVASSVPERTVRTFLVAPAPAASLVSILLAASHAPEADARAIDAPGSGVLRVDFAFADPGITDRIFRSGSEPAALREWN</sequence>
<name>A0A167HCK8_9GAMM</name>
<dbReference type="Proteomes" id="UP000076830">
    <property type="component" value="Chromosome"/>
</dbReference>
<evidence type="ECO:0000313" key="1">
    <source>
        <dbReference type="EMBL" id="ANB19815.1"/>
    </source>
</evidence>
<dbReference type="RefSeq" id="WP_067651178.1">
    <property type="nucleotide sequence ID" value="NZ_CP015249.1"/>
</dbReference>
<protein>
    <submittedName>
        <fullName evidence="1">Uncharacterized protein</fullName>
    </submittedName>
</protein>
<proteinExistence type="predicted"/>
<dbReference type="KEGG" id="dko:I596_3832"/>
<organism evidence="1 2">
    <name type="scientific">Dokdonella koreensis DS-123</name>
    <dbReference type="NCBI Taxonomy" id="1300342"/>
    <lineage>
        <taxon>Bacteria</taxon>
        <taxon>Pseudomonadati</taxon>
        <taxon>Pseudomonadota</taxon>
        <taxon>Gammaproteobacteria</taxon>
        <taxon>Lysobacterales</taxon>
        <taxon>Rhodanobacteraceae</taxon>
        <taxon>Dokdonella</taxon>
    </lineage>
</organism>
<accession>A0A167HCK8</accession>
<dbReference type="EMBL" id="CP015249">
    <property type="protein sequence ID" value="ANB19815.1"/>
    <property type="molecule type" value="Genomic_DNA"/>
</dbReference>
<gene>
    <name evidence="1" type="ORF">I596_3832</name>
</gene>
<reference evidence="1 2" key="1">
    <citation type="submission" date="2016-04" db="EMBL/GenBank/DDBJ databases">
        <title>Complete genome sequence of Dokdonella koreensis DS-123T.</title>
        <authorList>
            <person name="Kim J.F."/>
            <person name="Lee H."/>
            <person name="Kwak M.-J."/>
        </authorList>
    </citation>
    <scope>NUCLEOTIDE SEQUENCE [LARGE SCALE GENOMIC DNA]</scope>
    <source>
        <strain evidence="1 2">DS-123</strain>
    </source>
</reference>